<keyword evidence="3" id="KW-0731">Sigma factor</keyword>
<dbReference type="SUPFAM" id="SSF88659">
    <property type="entry name" value="Sigma3 and sigma4 domains of RNA polymerase sigma factors"/>
    <property type="match status" value="1"/>
</dbReference>
<dbReference type="GO" id="GO:0016987">
    <property type="term" value="F:sigma factor activity"/>
    <property type="evidence" value="ECO:0007669"/>
    <property type="project" value="UniProtKB-KW"/>
</dbReference>
<sequence length="261" mass="31017">MSYSDFELLKIGDTSALAHIHAKYFRSILWIGKQWLNDEFLIESLVQDTFLKLWVNRDKLESPEHIFYFLRFVMKRECISYYRKPKYKFHRKVNSLEDYENYQDYMVGYDPVNDSENLDDQESTQKSFDHIKSIFPLLNADKRHLIELCLKYGFKYKAISKVMGKGIIETSREIKEAIEDIKTIVHQGNKIDSSDNMTDEIKFSGELSEEQAKVLEMRCELKYTFSEIAKELELSQKEVHQEFMKAYRLMKANHQLQLQSA</sequence>
<dbReference type="AlphaFoldDB" id="A0AA48HHP6"/>
<dbReference type="Gene3D" id="1.10.1740.10">
    <property type="match status" value="1"/>
</dbReference>
<keyword evidence="2" id="KW-0805">Transcription regulation</keyword>
<feature type="domain" description="RNA polymerase sigma factor 70 region 4 type 2" evidence="6">
    <location>
        <begin position="206"/>
        <end position="248"/>
    </location>
</feature>
<dbReference type="InterPro" id="IPR013325">
    <property type="entry name" value="RNA_pol_sigma_r2"/>
</dbReference>
<dbReference type="EMBL" id="AP027268">
    <property type="protein sequence ID" value="BDW93608.1"/>
    <property type="molecule type" value="Genomic_DNA"/>
</dbReference>
<organism evidence="7 8">
    <name type="scientific">Flagellimonas marinaquae</name>
    <dbReference type="NCBI Taxonomy" id="254955"/>
    <lineage>
        <taxon>Bacteria</taxon>
        <taxon>Pseudomonadati</taxon>
        <taxon>Bacteroidota</taxon>
        <taxon>Flavobacteriia</taxon>
        <taxon>Flavobacteriales</taxon>
        <taxon>Flavobacteriaceae</taxon>
        <taxon>Flagellimonas</taxon>
    </lineage>
</organism>
<evidence type="ECO:0000313" key="8">
    <source>
        <dbReference type="Proteomes" id="UP001330184"/>
    </source>
</evidence>
<keyword evidence="4" id="KW-0804">Transcription</keyword>
<dbReference type="Gene3D" id="1.10.10.10">
    <property type="entry name" value="Winged helix-like DNA-binding domain superfamily/Winged helix DNA-binding domain"/>
    <property type="match status" value="1"/>
</dbReference>
<name>A0AA48HHP6_9FLAO</name>
<dbReference type="PANTHER" id="PTHR43133:SF46">
    <property type="entry name" value="RNA POLYMERASE SIGMA-70 FACTOR ECF SUBFAMILY"/>
    <property type="match status" value="1"/>
</dbReference>
<dbReference type="RefSeq" id="WP_338194238.1">
    <property type="nucleotide sequence ID" value="NZ_AP027268.1"/>
</dbReference>
<gene>
    <name evidence="7" type="ORF">MACH07_24400</name>
</gene>
<dbReference type="InterPro" id="IPR036388">
    <property type="entry name" value="WH-like_DNA-bd_sf"/>
</dbReference>
<dbReference type="Pfam" id="PF04542">
    <property type="entry name" value="Sigma70_r2"/>
    <property type="match status" value="1"/>
</dbReference>
<dbReference type="Proteomes" id="UP001330184">
    <property type="component" value="Chromosome"/>
</dbReference>
<dbReference type="InterPro" id="IPR014284">
    <property type="entry name" value="RNA_pol_sigma-70_dom"/>
</dbReference>
<dbReference type="InterPro" id="IPR013249">
    <property type="entry name" value="RNA_pol_sigma70_r4_t2"/>
</dbReference>
<reference evidence="7 8" key="1">
    <citation type="submission" date="2023-01" db="EMBL/GenBank/DDBJ databases">
        <title>Complete genome sequence of Muricauda aquimarina strain IFOP_LL357.</title>
        <authorList>
            <person name="Gajardo G."/>
            <person name="Ueki S."/>
            <person name="Maruyama F."/>
        </authorList>
    </citation>
    <scope>NUCLEOTIDE SEQUENCE [LARGE SCALE GENOMIC DNA]</scope>
    <source>
        <strain evidence="7 8">IFOP_LL357</strain>
    </source>
</reference>
<evidence type="ECO:0000313" key="7">
    <source>
        <dbReference type="EMBL" id="BDW93608.1"/>
    </source>
</evidence>
<dbReference type="NCBIfam" id="TIGR02937">
    <property type="entry name" value="sigma70-ECF"/>
    <property type="match status" value="1"/>
</dbReference>
<evidence type="ECO:0000256" key="2">
    <source>
        <dbReference type="ARBA" id="ARBA00023015"/>
    </source>
</evidence>
<evidence type="ECO:0008006" key="9">
    <source>
        <dbReference type="Google" id="ProtNLM"/>
    </source>
</evidence>
<evidence type="ECO:0000259" key="5">
    <source>
        <dbReference type="Pfam" id="PF04542"/>
    </source>
</evidence>
<dbReference type="InterPro" id="IPR013324">
    <property type="entry name" value="RNA_pol_sigma_r3/r4-like"/>
</dbReference>
<evidence type="ECO:0000256" key="4">
    <source>
        <dbReference type="ARBA" id="ARBA00023163"/>
    </source>
</evidence>
<feature type="domain" description="RNA polymerase sigma-70 region 2" evidence="5">
    <location>
        <begin position="23"/>
        <end position="84"/>
    </location>
</feature>
<dbReference type="InterPro" id="IPR039425">
    <property type="entry name" value="RNA_pol_sigma-70-like"/>
</dbReference>
<dbReference type="Pfam" id="PF08281">
    <property type="entry name" value="Sigma70_r4_2"/>
    <property type="match status" value="1"/>
</dbReference>
<proteinExistence type="inferred from homology"/>
<accession>A0AA48HHP6</accession>
<evidence type="ECO:0000256" key="1">
    <source>
        <dbReference type="ARBA" id="ARBA00010641"/>
    </source>
</evidence>
<comment type="similarity">
    <text evidence="1">Belongs to the sigma-70 factor family. ECF subfamily.</text>
</comment>
<dbReference type="SUPFAM" id="SSF88946">
    <property type="entry name" value="Sigma2 domain of RNA polymerase sigma factors"/>
    <property type="match status" value="1"/>
</dbReference>
<dbReference type="GO" id="GO:0003677">
    <property type="term" value="F:DNA binding"/>
    <property type="evidence" value="ECO:0007669"/>
    <property type="project" value="UniProtKB-KW"/>
</dbReference>
<dbReference type="GO" id="GO:0006352">
    <property type="term" value="P:DNA-templated transcription initiation"/>
    <property type="evidence" value="ECO:0007669"/>
    <property type="project" value="InterPro"/>
</dbReference>
<protein>
    <recommendedName>
        <fullName evidence="9">Sigma-70 family RNA polymerase sigma factor</fullName>
    </recommendedName>
</protein>
<dbReference type="PANTHER" id="PTHR43133">
    <property type="entry name" value="RNA POLYMERASE ECF-TYPE SIGMA FACTO"/>
    <property type="match status" value="1"/>
</dbReference>
<evidence type="ECO:0000259" key="6">
    <source>
        <dbReference type="Pfam" id="PF08281"/>
    </source>
</evidence>
<evidence type="ECO:0000256" key="3">
    <source>
        <dbReference type="ARBA" id="ARBA00023082"/>
    </source>
</evidence>
<dbReference type="InterPro" id="IPR007627">
    <property type="entry name" value="RNA_pol_sigma70_r2"/>
</dbReference>
<keyword evidence="8" id="KW-1185">Reference proteome</keyword>